<protein>
    <submittedName>
        <fullName evidence="3">tRNA (Guanine-N(7)-)-methyltransferase</fullName>
    </submittedName>
</protein>
<comment type="caution">
    <text evidence="3">The sequence shown here is derived from an EMBL/GenBank/DDBJ whole genome shotgun (WGS) entry which is preliminary data.</text>
</comment>
<dbReference type="STRING" id="544718.AAX25_01738"/>
<reference evidence="4" key="1">
    <citation type="submission" date="2015-05" db="EMBL/GenBank/DDBJ databases">
        <authorList>
            <person name="Rovetto F."/>
            <person name="Cocolin L."/>
            <person name="Illeghems K."/>
            <person name="Van Nieuwerburgh F."/>
            <person name="Houf K."/>
        </authorList>
    </citation>
    <scope>NUCLEOTIDE SEQUENCE [LARGE SCALE GENOMIC DNA]</scope>
    <source>
        <strain evidence="4">DU22</strain>
    </source>
</reference>
<sequence length="427" mass="49388">MKKREKGYVVDTAYPIFFYKEMSPLWLNSVINFLGFETRALGKKFSYLELGCATGINLIVSAINNPDASFIGVDFNKTHIDIAKNMAKELELNNIKFINCNFDSFLKTNDMKFDYIVCHGTYSWISKENQESILEIVYKLLNDLGIFYLHYMCFPASTSLIPIQKLFNIVDNSIKEDSIKSVQISKQLFYDLEKSGAFIDNEKIESIVKTLDNSDEYLAHEFLTDNWNPLFSSDVHKMVYDISKTTYIGSANPYENIDNISVPSRIQALIKEIKVPALKEYVKDLARNSKQRVDMFQRNPKILKSDEHIKTINKMRFKLLPNSPKTGEIIFKTQIGEIKASKEIISPLLEKLSKQIMSFEELLKLESFKNNPIFLIETIFLLMNEGYLQIVSNNYKEVNTRLVEKFNKKMMNENINLEILSECNTAI</sequence>
<feature type="domain" description="Methyltransferase" evidence="2">
    <location>
        <begin position="43"/>
        <end position="156"/>
    </location>
</feature>
<organism evidence="3 4">
    <name type="scientific">Aliarcobacter thereius</name>
    <dbReference type="NCBI Taxonomy" id="544718"/>
    <lineage>
        <taxon>Bacteria</taxon>
        <taxon>Pseudomonadati</taxon>
        <taxon>Campylobacterota</taxon>
        <taxon>Epsilonproteobacteria</taxon>
        <taxon>Campylobacterales</taxon>
        <taxon>Arcobacteraceae</taxon>
        <taxon>Aliarcobacter</taxon>
    </lineage>
</organism>
<dbReference type="InterPro" id="IPR029063">
    <property type="entry name" value="SAM-dependent_MTases_sf"/>
</dbReference>
<dbReference type="AlphaFoldDB" id="A0A1C0B610"/>
<dbReference type="PANTHER" id="PTHR43667">
    <property type="entry name" value="CYCLOPROPANE-FATTY-ACYL-PHOSPHOLIPID SYNTHASE"/>
    <property type="match status" value="1"/>
</dbReference>
<accession>A0A1C0B610</accession>
<keyword evidence="3" id="KW-0808">Transferase</keyword>
<dbReference type="OrthoDB" id="323463at2"/>
<dbReference type="RefSeq" id="WP_066184781.1">
    <property type="nucleotide sequence ID" value="NZ_LCUJ01000005.1"/>
</dbReference>
<dbReference type="CDD" id="cd02440">
    <property type="entry name" value="AdoMet_MTases"/>
    <property type="match status" value="1"/>
</dbReference>
<feature type="domain" description="Methyltransferase regulatory" evidence="1">
    <location>
        <begin position="215"/>
        <end position="297"/>
    </location>
</feature>
<evidence type="ECO:0000313" key="4">
    <source>
        <dbReference type="Proteomes" id="UP000093281"/>
    </source>
</evidence>
<proteinExistence type="predicted"/>
<dbReference type="EMBL" id="LCUJ01000005">
    <property type="protein sequence ID" value="OCL98623.1"/>
    <property type="molecule type" value="Genomic_DNA"/>
</dbReference>
<dbReference type="PATRIC" id="fig|544718.43.peg.1700"/>
<dbReference type="Pfam" id="PF10119">
    <property type="entry name" value="MethyTransf_Reg"/>
    <property type="match status" value="1"/>
</dbReference>
<dbReference type="Gene3D" id="3.40.50.150">
    <property type="entry name" value="Vaccinia Virus protein VP39"/>
    <property type="match status" value="1"/>
</dbReference>
<dbReference type="PANTHER" id="PTHR43667:SF2">
    <property type="entry name" value="FATTY ACID C-METHYL TRANSFERASE"/>
    <property type="match status" value="1"/>
</dbReference>
<dbReference type="InterPro" id="IPR025714">
    <property type="entry name" value="Methyltranfer_dom"/>
</dbReference>
<evidence type="ECO:0000259" key="1">
    <source>
        <dbReference type="Pfam" id="PF10119"/>
    </source>
</evidence>
<evidence type="ECO:0000313" key="3">
    <source>
        <dbReference type="EMBL" id="OCL98623.1"/>
    </source>
</evidence>
<dbReference type="InterPro" id="IPR050723">
    <property type="entry name" value="CFA/CMAS"/>
</dbReference>
<dbReference type="GO" id="GO:0032259">
    <property type="term" value="P:methylation"/>
    <property type="evidence" value="ECO:0007669"/>
    <property type="project" value="UniProtKB-KW"/>
</dbReference>
<dbReference type="Pfam" id="PF13847">
    <property type="entry name" value="Methyltransf_31"/>
    <property type="match status" value="1"/>
</dbReference>
<gene>
    <name evidence="3" type="ORF">AAX29_01536</name>
</gene>
<dbReference type="InterPro" id="IPR018773">
    <property type="entry name" value="MeTrfase_reg_dom_prd"/>
</dbReference>
<name>A0A1C0B610_9BACT</name>
<dbReference type="SUPFAM" id="SSF53335">
    <property type="entry name" value="S-adenosyl-L-methionine-dependent methyltransferases"/>
    <property type="match status" value="1"/>
</dbReference>
<dbReference type="GO" id="GO:0008168">
    <property type="term" value="F:methyltransferase activity"/>
    <property type="evidence" value="ECO:0007669"/>
    <property type="project" value="UniProtKB-KW"/>
</dbReference>
<keyword evidence="3" id="KW-0489">Methyltransferase</keyword>
<dbReference type="Proteomes" id="UP000093281">
    <property type="component" value="Unassembled WGS sequence"/>
</dbReference>
<evidence type="ECO:0000259" key="2">
    <source>
        <dbReference type="Pfam" id="PF13847"/>
    </source>
</evidence>